<gene>
    <name evidence="2" type="ORF">B2G88_18730</name>
</gene>
<dbReference type="RefSeq" id="WP_087715648.1">
    <property type="nucleotide sequence ID" value="NZ_MWPH01000006.1"/>
</dbReference>
<proteinExistence type="predicted"/>
<sequence>MELRNWVQDRFGGTGQTLLDEDVYSHTDIRKDITKLEHKLKKLENEMDQHSRTYKKLLKEGAEVSDLKRKKYAQKAKFEKKKYAIKKKKYRANSVKLGTILSIQGMREIMEVQNEDDIALDNAMDDADAQEIQSEIMERMAAFGIEMEDMEEIQEALDIPIMEDDIAMDVSEEEQLMQEMAASEISEEQVDIEMEAEVSADTSDDAAIEDDLDLEEVEIDEQEFDI</sequence>
<protein>
    <submittedName>
        <fullName evidence="2">Uncharacterized protein</fullName>
    </submittedName>
</protein>
<name>A0A202E4J6_9EURY</name>
<reference evidence="2 3" key="1">
    <citation type="submission" date="2017-02" db="EMBL/GenBank/DDBJ databases">
        <title>Natronthermophilus aegyptiacus gen. nov.,sp. nov., an aerobic, extremely halophilic alkalithermophilic archaeon isolated from the athalassohaline Wadi An Natrun, Egypt.</title>
        <authorList>
            <person name="Zhao B."/>
        </authorList>
    </citation>
    <scope>NUCLEOTIDE SEQUENCE [LARGE SCALE GENOMIC DNA]</scope>
    <source>
        <strain evidence="2 3">CGMCC 1.3597</strain>
    </source>
</reference>
<keyword evidence="3" id="KW-1185">Reference proteome</keyword>
<evidence type="ECO:0000256" key="1">
    <source>
        <dbReference type="SAM" id="Coils"/>
    </source>
</evidence>
<feature type="coiled-coil region" evidence="1">
    <location>
        <begin position="26"/>
        <end position="60"/>
    </location>
</feature>
<dbReference type="OrthoDB" id="339685at2157"/>
<comment type="caution">
    <text evidence="2">The sequence shown here is derived from an EMBL/GenBank/DDBJ whole genome shotgun (WGS) entry which is preliminary data.</text>
</comment>
<evidence type="ECO:0000313" key="2">
    <source>
        <dbReference type="EMBL" id="OVE82830.1"/>
    </source>
</evidence>
<dbReference type="Proteomes" id="UP000196084">
    <property type="component" value="Unassembled WGS sequence"/>
</dbReference>
<dbReference type="AlphaFoldDB" id="A0A202E4J6"/>
<keyword evidence="1" id="KW-0175">Coiled coil</keyword>
<evidence type="ECO:0000313" key="3">
    <source>
        <dbReference type="Proteomes" id="UP000196084"/>
    </source>
</evidence>
<dbReference type="EMBL" id="MWPH01000006">
    <property type="protein sequence ID" value="OVE82830.1"/>
    <property type="molecule type" value="Genomic_DNA"/>
</dbReference>
<accession>A0A202E4J6</accession>
<organism evidence="2 3">
    <name type="scientific">Natronolimnobius baerhuensis</name>
    <dbReference type="NCBI Taxonomy" id="253108"/>
    <lineage>
        <taxon>Archaea</taxon>
        <taxon>Methanobacteriati</taxon>
        <taxon>Methanobacteriota</taxon>
        <taxon>Stenosarchaea group</taxon>
        <taxon>Halobacteria</taxon>
        <taxon>Halobacteriales</taxon>
        <taxon>Natrialbaceae</taxon>
        <taxon>Natronolimnobius</taxon>
    </lineage>
</organism>